<dbReference type="PRINTS" id="PR00344">
    <property type="entry name" value="BCTRLSENSOR"/>
</dbReference>
<dbReference type="EMBL" id="PPSL01000005">
    <property type="protein sequence ID" value="PQJ09844.1"/>
    <property type="molecule type" value="Genomic_DNA"/>
</dbReference>
<keyword evidence="8" id="KW-1133">Transmembrane helix</keyword>
<feature type="domain" description="Histidine kinase" evidence="9">
    <location>
        <begin position="130"/>
        <end position="350"/>
    </location>
</feature>
<dbReference type="InterPro" id="IPR003661">
    <property type="entry name" value="HisK_dim/P_dom"/>
</dbReference>
<dbReference type="GO" id="GO:0005886">
    <property type="term" value="C:plasma membrane"/>
    <property type="evidence" value="ECO:0007669"/>
    <property type="project" value="TreeGrafter"/>
</dbReference>
<protein>
    <recommendedName>
        <fullName evidence="2">histidine kinase</fullName>
        <ecNumber evidence="2">2.7.13.3</ecNumber>
    </recommendedName>
</protein>
<keyword evidence="3" id="KW-0597">Phosphoprotein</keyword>
<keyword evidence="8" id="KW-0812">Transmembrane</keyword>
<evidence type="ECO:0000256" key="3">
    <source>
        <dbReference type="ARBA" id="ARBA00022553"/>
    </source>
</evidence>
<dbReference type="FunFam" id="3.30.565.10:FF:000006">
    <property type="entry name" value="Sensor histidine kinase WalK"/>
    <property type="match status" value="1"/>
</dbReference>
<feature type="transmembrane region" description="Helical" evidence="8">
    <location>
        <begin position="12"/>
        <end position="31"/>
    </location>
</feature>
<dbReference type="RefSeq" id="WP_105040616.1">
    <property type="nucleotide sequence ID" value="NZ_PPSL01000005.1"/>
</dbReference>
<dbReference type="CDD" id="cd00082">
    <property type="entry name" value="HisKA"/>
    <property type="match status" value="1"/>
</dbReference>
<evidence type="ECO:0000313" key="10">
    <source>
        <dbReference type="EMBL" id="PQJ09844.1"/>
    </source>
</evidence>
<evidence type="ECO:0000256" key="8">
    <source>
        <dbReference type="SAM" id="Phobius"/>
    </source>
</evidence>
<keyword evidence="7 8" id="KW-0472">Membrane</keyword>
<dbReference type="PANTHER" id="PTHR45453:SF1">
    <property type="entry name" value="PHOSPHATE REGULON SENSOR PROTEIN PHOR"/>
    <property type="match status" value="1"/>
</dbReference>
<reference evidence="10 11" key="1">
    <citation type="submission" date="2018-01" db="EMBL/GenBank/DDBJ databases">
        <title>A novel member of the phylum Bacteroidetes isolated from glacier ice.</title>
        <authorList>
            <person name="Liu Q."/>
            <person name="Xin Y.-H."/>
        </authorList>
    </citation>
    <scope>NUCLEOTIDE SEQUENCE [LARGE SCALE GENOMIC DNA]</scope>
    <source>
        <strain evidence="10 11">RB1R16</strain>
    </source>
</reference>
<dbReference type="InterPro" id="IPR036097">
    <property type="entry name" value="HisK_dim/P_sf"/>
</dbReference>
<proteinExistence type="predicted"/>
<dbReference type="InterPro" id="IPR036890">
    <property type="entry name" value="HATPase_C_sf"/>
</dbReference>
<dbReference type="Pfam" id="PF00512">
    <property type="entry name" value="HisKA"/>
    <property type="match status" value="1"/>
</dbReference>
<dbReference type="GO" id="GO:0016036">
    <property type="term" value="P:cellular response to phosphate starvation"/>
    <property type="evidence" value="ECO:0007669"/>
    <property type="project" value="TreeGrafter"/>
</dbReference>
<evidence type="ECO:0000256" key="5">
    <source>
        <dbReference type="ARBA" id="ARBA00022777"/>
    </source>
</evidence>
<dbReference type="EC" id="2.7.13.3" evidence="2"/>
<comment type="catalytic activity">
    <reaction evidence="1">
        <text>ATP + protein L-histidine = ADP + protein N-phospho-L-histidine.</text>
        <dbReference type="EC" id="2.7.13.3"/>
    </reaction>
</comment>
<keyword evidence="6" id="KW-0902">Two-component regulatory system</keyword>
<dbReference type="SUPFAM" id="SSF55874">
    <property type="entry name" value="ATPase domain of HSP90 chaperone/DNA topoisomerase II/histidine kinase"/>
    <property type="match status" value="1"/>
</dbReference>
<gene>
    <name evidence="10" type="ORF">CJD36_018135</name>
</gene>
<dbReference type="Pfam" id="PF02518">
    <property type="entry name" value="HATPase_c"/>
    <property type="match status" value="1"/>
</dbReference>
<dbReference type="InterPro" id="IPR050351">
    <property type="entry name" value="BphY/WalK/GraS-like"/>
</dbReference>
<dbReference type="SUPFAM" id="SSF47384">
    <property type="entry name" value="Homodimeric domain of signal transducing histidine kinase"/>
    <property type="match status" value="1"/>
</dbReference>
<dbReference type="InterPro" id="IPR005467">
    <property type="entry name" value="His_kinase_dom"/>
</dbReference>
<dbReference type="CDD" id="cd00075">
    <property type="entry name" value="HATPase"/>
    <property type="match status" value="1"/>
</dbReference>
<evidence type="ECO:0000256" key="2">
    <source>
        <dbReference type="ARBA" id="ARBA00012438"/>
    </source>
</evidence>
<evidence type="ECO:0000256" key="4">
    <source>
        <dbReference type="ARBA" id="ARBA00022679"/>
    </source>
</evidence>
<dbReference type="InterPro" id="IPR004358">
    <property type="entry name" value="Sig_transdc_His_kin-like_C"/>
</dbReference>
<evidence type="ECO:0000256" key="1">
    <source>
        <dbReference type="ARBA" id="ARBA00000085"/>
    </source>
</evidence>
<dbReference type="PANTHER" id="PTHR45453">
    <property type="entry name" value="PHOSPHATE REGULON SENSOR PROTEIN PHOR"/>
    <property type="match status" value="1"/>
</dbReference>
<dbReference type="SMART" id="SM00388">
    <property type="entry name" value="HisKA"/>
    <property type="match status" value="1"/>
</dbReference>
<dbReference type="Gene3D" id="3.30.565.10">
    <property type="entry name" value="Histidine kinase-like ATPase, C-terminal domain"/>
    <property type="match status" value="1"/>
</dbReference>
<keyword evidence="5 10" id="KW-0418">Kinase</keyword>
<dbReference type="GO" id="GO:0000155">
    <property type="term" value="F:phosphorelay sensor kinase activity"/>
    <property type="evidence" value="ECO:0007669"/>
    <property type="project" value="InterPro"/>
</dbReference>
<accession>A0A2S7SSX8</accession>
<evidence type="ECO:0000256" key="7">
    <source>
        <dbReference type="ARBA" id="ARBA00023136"/>
    </source>
</evidence>
<dbReference type="FunFam" id="1.10.287.130:FF:000001">
    <property type="entry name" value="Two-component sensor histidine kinase"/>
    <property type="match status" value="1"/>
</dbReference>
<evidence type="ECO:0000259" key="9">
    <source>
        <dbReference type="PROSITE" id="PS50109"/>
    </source>
</evidence>
<dbReference type="InterPro" id="IPR003594">
    <property type="entry name" value="HATPase_dom"/>
</dbReference>
<keyword evidence="4" id="KW-0808">Transferase</keyword>
<dbReference type="GO" id="GO:0004721">
    <property type="term" value="F:phosphoprotein phosphatase activity"/>
    <property type="evidence" value="ECO:0007669"/>
    <property type="project" value="TreeGrafter"/>
</dbReference>
<name>A0A2S7SSX8_9BACT</name>
<dbReference type="SMART" id="SM00387">
    <property type="entry name" value="HATPase_c"/>
    <property type="match status" value="1"/>
</dbReference>
<keyword evidence="11" id="KW-1185">Reference proteome</keyword>
<dbReference type="OrthoDB" id="9804645at2"/>
<comment type="caution">
    <text evidence="10">The sequence shown here is derived from an EMBL/GenBank/DDBJ whole genome shotgun (WGS) entry which is preliminary data.</text>
</comment>
<dbReference type="PROSITE" id="PS50109">
    <property type="entry name" value="HIS_KIN"/>
    <property type="match status" value="1"/>
</dbReference>
<organism evidence="10 11">
    <name type="scientific">Flavipsychrobacter stenotrophus</name>
    <dbReference type="NCBI Taxonomy" id="2077091"/>
    <lineage>
        <taxon>Bacteria</taxon>
        <taxon>Pseudomonadati</taxon>
        <taxon>Bacteroidota</taxon>
        <taxon>Chitinophagia</taxon>
        <taxon>Chitinophagales</taxon>
        <taxon>Chitinophagaceae</taxon>
        <taxon>Flavipsychrobacter</taxon>
    </lineage>
</organism>
<feature type="transmembrane region" description="Helical" evidence="8">
    <location>
        <begin position="37"/>
        <end position="58"/>
    </location>
</feature>
<dbReference type="AlphaFoldDB" id="A0A2S7SSX8"/>
<dbReference type="Gene3D" id="1.10.287.130">
    <property type="match status" value="1"/>
</dbReference>
<dbReference type="Proteomes" id="UP000239872">
    <property type="component" value="Unassembled WGS sequence"/>
</dbReference>
<evidence type="ECO:0000256" key="6">
    <source>
        <dbReference type="ARBA" id="ARBA00023012"/>
    </source>
</evidence>
<sequence length="356" mass="40929">MSALDTKNITPRSLSFFTALIISFINALLSLLVHPKWYTPLTVFCVTFIIIYSLYYYTLQRFIYRKIKLIYKFIYQTKATKKEEIFYKHILPQKSIEEVSEDVEKWAKQRKEEIEVLQNNEKFRKEFLMNLAHELRTPIFSVQGYVDTLLGGALEDENVNRKFLSNASKSIDRLVRLVDDLDEISKLESGKIPIIQESFVIQDLISDVYEEFSLKAKERNIELLFKKGTERPIWVHADMPKIKQVLVNLIENAIKYGNDNGTITSGCYVVDDKSIYVEISDNGPGIAEEHLPRIFERFYRADRSRARAIGGTGLGLAIVKHIVEAHGQTVNVRSKPGVGSSFGFTLDKSDAPQRFI</sequence>
<evidence type="ECO:0000313" key="11">
    <source>
        <dbReference type="Proteomes" id="UP000239872"/>
    </source>
</evidence>